<dbReference type="Pfam" id="PF05380">
    <property type="entry name" value="Peptidase_A17"/>
    <property type="match status" value="1"/>
</dbReference>
<comment type="caution">
    <text evidence="1">The sequence shown here is derived from an EMBL/GenBank/DDBJ whole genome shotgun (WGS) entry which is preliminary data.</text>
</comment>
<evidence type="ECO:0000313" key="1">
    <source>
        <dbReference type="EMBL" id="GBN08204.1"/>
    </source>
</evidence>
<organism evidence="1 2">
    <name type="scientific">Araneus ventricosus</name>
    <name type="common">Orbweaver spider</name>
    <name type="synonym">Epeira ventricosa</name>
    <dbReference type="NCBI Taxonomy" id="182803"/>
    <lineage>
        <taxon>Eukaryota</taxon>
        <taxon>Metazoa</taxon>
        <taxon>Ecdysozoa</taxon>
        <taxon>Arthropoda</taxon>
        <taxon>Chelicerata</taxon>
        <taxon>Arachnida</taxon>
        <taxon>Araneae</taxon>
        <taxon>Araneomorphae</taxon>
        <taxon>Entelegynae</taxon>
        <taxon>Araneoidea</taxon>
        <taxon>Araneidae</taxon>
        <taxon>Araneus</taxon>
    </lineage>
</organism>
<accession>A0A4Y2L0R6</accession>
<sequence length="110" mass="12629">MDIKNLLKFLEQGKNPKRFVLQAAGRIFDPLVLASPFTVRLKCLFQELWQRLDNPPDILTRGISVDCLLGNVEWWTGLSFLFDKDIPHHAPICEVPEDTHSSELKKITVD</sequence>
<evidence type="ECO:0000313" key="2">
    <source>
        <dbReference type="Proteomes" id="UP000499080"/>
    </source>
</evidence>
<name>A0A4Y2L0R6_ARAVE</name>
<dbReference type="Proteomes" id="UP000499080">
    <property type="component" value="Unassembled WGS sequence"/>
</dbReference>
<keyword evidence="2" id="KW-1185">Reference proteome</keyword>
<proteinExistence type="predicted"/>
<dbReference type="EMBL" id="BGPR01005243">
    <property type="protein sequence ID" value="GBN08204.1"/>
    <property type="molecule type" value="Genomic_DNA"/>
</dbReference>
<gene>
    <name evidence="1" type="ORF">AVEN_220872_1</name>
</gene>
<protein>
    <submittedName>
        <fullName evidence="1">Uncharacterized protein</fullName>
    </submittedName>
</protein>
<reference evidence="1 2" key="1">
    <citation type="journal article" date="2019" name="Sci. Rep.">
        <title>Orb-weaving spider Araneus ventricosus genome elucidates the spidroin gene catalogue.</title>
        <authorList>
            <person name="Kono N."/>
            <person name="Nakamura H."/>
            <person name="Ohtoshi R."/>
            <person name="Moran D.A.P."/>
            <person name="Shinohara A."/>
            <person name="Yoshida Y."/>
            <person name="Fujiwara M."/>
            <person name="Mori M."/>
            <person name="Tomita M."/>
            <person name="Arakawa K."/>
        </authorList>
    </citation>
    <scope>NUCLEOTIDE SEQUENCE [LARGE SCALE GENOMIC DNA]</scope>
</reference>
<dbReference type="AlphaFoldDB" id="A0A4Y2L0R6"/>
<dbReference type="InterPro" id="IPR008042">
    <property type="entry name" value="Retrotrans_Pao"/>
</dbReference>